<evidence type="ECO:0000256" key="2">
    <source>
        <dbReference type="ARBA" id="ARBA00022630"/>
    </source>
</evidence>
<dbReference type="SUPFAM" id="SSF51905">
    <property type="entry name" value="FAD/NAD(P)-binding domain"/>
    <property type="match status" value="1"/>
</dbReference>
<accession>A0A381Q5B2</accession>
<dbReference type="NCBIfam" id="NF004939">
    <property type="entry name" value="PRK06292.1-1"/>
    <property type="match status" value="1"/>
</dbReference>
<dbReference type="GO" id="GO:0050660">
    <property type="term" value="F:flavin adenine dinucleotide binding"/>
    <property type="evidence" value="ECO:0007669"/>
    <property type="project" value="TreeGrafter"/>
</dbReference>
<evidence type="ECO:0000256" key="3">
    <source>
        <dbReference type="ARBA" id="ARBA00022827"/>
    </source>
</evidence>
<feature type="domain" description="Pyridine nucleotide-disulphide oxidoreductase dimerisation" evidence="4">
    <location>
        <begin position="354"/>
        <end position="458"/>
    </location>
</feature>
<dbReference type="EMBL" id="UINC01001215">
    <property type="protein sequence ID" value="SUZ74536.1"/>
    <property type="molecule type" value="Genomic_DNA"/>
</dbReference>
<dbReference type="InterPro" id="IPR001100">
    <property type="entry name" value="Pyr_nuc-diS_OxRdtase"/>
</dbReference>
<dbReference type="PRINTS" id="PR00368">
    <property type="entry name" value="FADPNR"/>
</dbReference>
<dbReference type="PANTHER" id="PTHR43014">
    <property type="entry name" value="MERCURIC REDUCTASE"/>
    <property type="match status" value="1"/>
</dbReference>
<dbReference type="AlphaFoldDB" id="A0A381Q5B2"/>
<dbReference type="InterPro" id="IPR004099">
    <property type="entry name" value="Pyr_nucl-diS_OxRdtase_dimer"/>
</dbReference>
<organism evidence="6">
    <name type="scientific">marine metagenome</name>
    <dbReference type="NCBI Taxonomy" id="408172"/>
    <lineage>
        <taxon>unclassified sequences</taxon>
        <taxon>metagenomes</taxon>
        <taxon>ecological metagenomes</taxon>
    </lineage>
</organism>
<dbReference type="SUPFAM" id="SSF55424">
    <property type="entry name" value="FAD/NAD-linked reductases, dimerisation (C-terminal) domain"/>
    <property type="match status" value="1"/>
</dbReference>
<dbReference type="GO" id="GO:0003955">
    <property type="term" value="F:NAD(P)H dehydrogenase (quinone) activity"/>
    <property type="evidence" value="ECO:0007669"/>
    <property type="project" value="TreeGrafter"/>
</dbReference>
<feature type="domain" description="FAD/NAD(P)-binding" evidence="5">
    <location>
        <begin position="12"/>
        <end position="330"/>
    </location>
</feature>
<dbReference type="PIRSF" id="PIRSF000350">
    <property type="entry name" value="Mercury_reductase_MerA"/>
    <property type="match status" value="1"/>
</dbReference>
<name>A0A381Q5B2_9ZZZZ</name>
<dbReference type="Gene3D" id="3.30.390.30">
    <property type="match status" value="1"/>
</dbReference>
<sequence>MNNTQKSSRQVDVAVIGAGSAGLPAFRAARKYTENIVLIEGGTYGTTCARVGCMPSKLLIAAAEAAHSVEAASGFGVHASKPTINGEEVMGRVRRERDRFVSFVLKDVENIDEKHLIRKHATFLDDRTLQVGDSTIDAKTIVIATGSSPIVLPMFDEIGDRLIVNDDIFEWETLPESVAVFGSGVIGLELGQAMHRLGVRIRLFGRSGSIKPLSDMAIRDYAEKVFKSEFFLDTKANLLGLERVVNKVKIRFVDHEDGIEKAEKFDYVLVATGRSPNVKGLGLENTSLKLDSRGVPIFDPTTMQCGNSSVFIAGDANNILPLLHEAADEGYIAGDNAGRFPEIKPGLRRSPLAIVFCDPQIAMVGQSWKEIEGQKDVVVGKIFFEDQGRSRVILKNKGLMHIYADRNSGLFLGSEFIGPQAEHLAHLLSWAHQQKMTIPQMLQMPFYHPVIEEGLRTALRDVSAQLSL</sequence>
<dbReference type="Pfam" id="PF02852">
    <property type="entry name" value="Pyr_redox_dim"/>
    <property type="match status" value="1"/>
</dbReference>
<evidence type="ECO:0008006" key="7">
    <source>
        <dbReference type="Google" id="ProtNLM"/>
    </source>
</evidence>
<dbReference type="Gene3D" id="3.50.50.60">
    <property type="entry name" value="FAD/NAD(P)-binding domain"/>
    <property type="match status" value="2"/>
</dbReference>
<dbReference type="PANTHER" id="PTHR43014:SF4">
    <property type="entry name" value="PYRIDINE NUCLEOTIDE-DISULFIDE OXIDOREDUCTASE RCLA-RELATED"/>
    <property type="match status" value="1"/>
</dbReference>
<dbReference type="Pfam" id="PF07992">
    <property type="entry name" value="Pyr_redox_2"/>
    <property type="match status" value="1"/>
</dbReference>
<evidence type="ECO:0000313" key="6">
    <source>
        <dbReference type="EMBL" id="SUZ74536.1"/>
    </source>
</evidence>
<proteinExistence type="inferred from homology"/>
<evidence type="ECO:0000259" key="4">
    <source>
        <dbReference type="Pfam" id="PF02852"/>
    </source>
</evidence>
<dbReference type="InterPro" id="IPR023753">
    <property type="entry name" value="FAD/NAD-binding_dom"/>
</dbReference>
<keyword evidence="3" id="KW-0274">FAD</keyword>
<dbReference type="PRINTS" id="PR00411">
    <property type="entry name" value="PNDRDTASEI"/>
</dbReference>
<evidence type="ECO:0000256" key="1">
    <source>
        <dbReference type="ARBA" id="ARBA00007532"/>
    </source>
</evidence>
<dbReference type="InterPro" id="IPR036188">
    <property type="entry name" value="FAD/NAD-bd_sf"/>
</dbReference>
<protein>
    <recommendedName>
        <fullName evidence="7">FAD/NAD(P)-binding domain-containing protein</fullName>
    </recommendedName>
</protein>
<reference evidence="6" key="1">
    <citation type="submission" date="2018-05" db="EMBL/GenBank/DDBJ databases">
        <authorList>
            <person name="Lanie J.A."/>
            <person name="Ng W.-L."/>
            <person name="Kazmierczak K.M."/>
            <person name="Andrzejewski T.M."/>
            <person name="Davidsen T.M."/>
            <person name="Wayne K.J."/>
            <person name="Tettelin H."/>
            <person name="Glass J.I."/>
            <person name="Rusch D."/>
            <person name="Podicherti R."/>
            <person name="Tsui H.-C.T."/>
            <person name="Winkler M.E."/>
        </authorList>
    </citation>
    <scope>NUCLEOTIDE SEQUENCE</scope>
</reference>
<comment type="similarity">
    <text evidence="1">Belongs to the class-I pyridine nucleotide-disulfide oxidoreductase family.</text>
</comment>
<evidence type="ECO:0000259" key="5">
    <source>
        <dbReference type="Pfam" id="PF07992"/>
    </source>
</evidence>
<gene>
    <name evidence="6" type="ORF">METZ01_LOCUS27390</name>
</gene>
<dbReference type="InterPro" id="IPR016156">
    <property type="entry name" value="FAD/NAD-linked_Rdtase_dimer_sf"/>
</dbReference>
<keyword evidence="2" id="KW-0285">Flavoprotein</keyword>